<keyword evidence="2" id="KW-1185">Reference proteome</keyword>
<dbReference type="AlphaFoldDB" id="A0A0C9ZCM4"/>
<gene>
    <name evidence="1" type="ORF">PISMIDRAFT_679150</name>
</gene>
<sequence length="97" mass="10495">MAANSFITRSDAFKSSDFLPHAAATSRKVSLRSQVNFTGHCNKAGRVLRLHEPRAVTLDTSAVAFNGSISIYSAFTLIGILSLEPLSPLVQVTILQY</sequence>
<accession>A0A0C9ZCM4</accession>
<organism evidence="1 2">
    <name type="scientific">Pisolithus microcarpus 441</name>
    <dbReference type="NCBI Taxonomy" id="765257"/>
    <lineage>
        <taxon>Eukaryota</taxon>
        <taxon>Fungi</taxon>
        <taxon>Dikarya</taxon>
        <taxon>Basidiomycota</taxon>
        <taxon>Agaricomycotina</taxon>
        <taxon>Agaricomycetes</taxon>
        <taxon>Agaricomycetidae</taxon>
        <taxon>Boletales</taxon>
        <taxon>Sclerodermatineae</taxon>
        <taxon>Pisolithaceae</taxon>
        <taxon>Pisolithus</taxon>
    </lineage>
</organism>
<dbReference type="EMBL" id="KN833724">
    <property type="protein sequence ID" value="KIK23689.1"/>
    <property type="molecule type" value="Genomic_DNA"/>
</dbReference>
<name>A0A0C9ZCM4_9AGAM</name>
<reference evidence="2" key="2">
    <citation type="submission" date="2015-01" db="EMBL/GenBank/DDBJ databases">
        <title>Evolutionary Origins and Diversification of the Mycorrhizal Mutualists.</title>
        <authorList>
            <consortium name="DOE Joint Genome Institute"/>
            <consortium name="Mycorrhizal Genomics Consortium"/>
            <person name="Kohler A."/>
            <person name="Kuo A."/>
            <person name="Nagy L.G."/>
            <person name="Floudas D."/>
            <person name="Copeland A."/>
            <person name="Barry K.W."/>
            <person name="Cichocki N."/>
            <person name="Veneault-Fourrey C."/>
            <person name="LaButti K."/>
            <person name="Lindquist E.A."/>
            <person name="Lipzen A."/>
            <person name="Lundell T."/>
            <person name="Morin E."/>
            <person name="Murat C."/>
            <person name="Riley R."/>
            <person name="Ohm R."/>
            <person name="Sun H."/>
            <person name="Tunlid A."/>
            <person name="Henrissat B."/>
            <person name="Grigoriev I.V."/>
            <person name="Hibbett D.S."/>
            <person name="Martin F."/>
        </authorList>
    </citation>
    <scope>NUCLEOTIDE SEQUENCE [LARGE SCALE GENOMIC DNA]</scope>
    <source>
        <strain evidence="2">441</strain>
    </source>
</reference>
<evidence type="ECO:0000313" key="1">
    <source>
        <dbReference type="EMBL" id="KIK23689.1"/>
    </source>
</evidence>
<evidence type="ECO:0000313" key="2">
    <source>
        <dbReference type="Proteomes" id="UP000054018"/>
    </source>
</evidence>
<reference evidence="1 2" key="1">
    <citation type="submission" date="2014-04" db="EMBL/GenBank/DDBJ databases">
        <authorList>
            <consortium name="DOE Joint Genome Institute"/>
            <person name="Kuo A."/>
            <person name="Kohler A."/>
            <person name="Costa M.D."/>
            <person name="Nagy L.G."/>
            <person name="Floudas D."/>
            <person name="Copeland A."/>
            <person name="Barry K.W."/>
            <person name="Cichocki N."/>
            <person name="Veneault-Fourrey C."/>
            <person name="LaButti K."/>
            <person name="Lindquist E.A."/>
            <person name="Lipzen A."/>
            <person name="Lundell T."/>
            <person name="Morin E."/>
            <person name="Murat C."/>
            <person name="Sun H."/>
            <person name="Tunlid A."/>
            <person name="Henrissat B."/>
            <person name="Grigoriev I.V."/>
            <person name="Hibbett D.S."/>
            <person name="Martin F."/>
            <person name="Nordberg H.P."/>
            <person name="Cantor M.N."/>
            <person name="Hua S.X."/>
        </authorList>
    </citation>
    <scope>NUCLEOTIDE SEQUENCE [LARGE SCALE GENOMIC DNA]</scope>
    <source>
        <strain evidence="1 2">441</strain>
    </source>
</reference>
<dbReference type="HOGENOM" id="CLU_2347536_0_0_1"/>
<proteinExistence type="predicted"/>
<protein>
    <submittedName>
        <fullName evidence="1">Uncharacterized protein</fullName>
    </submittedName>
</protein>
<dbReference type="Proteomes" id="UP000054018">
    <property type="component" value="Unassembled WGS sequence"/>
</dbReference>